<name>A0ABW1NDP1_9ACTN</name>
<accession>A0ABW1NDP1</accession>
<dbReference type="Pfam" id="PF04267">
    <property type="entry name" value="SoxD"/>
    <property type="match status" value="1"/>
</dbReference>
<dbReference type="InterPro" id="IPR038561">
    <property type="entry name" value="SoxD_sf"/>
</dbReference>
<dbReference type="Proteomes" id="UP001596137">
    <property type="component" value="Unassembled WGS sequence"/>
</dbReference>
<reference evidence="3" key="1">
    <citation type="journal article" date="2019" name="Int. J. Syst. Evol. Microbiol.">
        <title>The Global Catalogue of Microorganisms (GCM) 10K type strain sequencing project: providing services to taxonomists for standard genome sequencing and annotation.</title>
        <authorList>
            <consortium name="The Broad Institute Genomics Platform"/>
            <consortium name="The Broad Institute Genome Sequencing Center for Infectious Disease"/>
            <person name="Wu L."/>
            <person name="Ma J."/>
        </authorList>
    </citation>
    <scope>NUCLEOTIDE SEQUENCE [LARGE SCALE GENOMIC DNA]</scope>
    <source>
        <strain evidence="3">JCM 30346</strain>
    </source>
</reference>
<evidence type="ECO:0000256" key="1">
    <source>
        <dbReference type="SAM" id="MobiDB-lite"/>
    </source>
</evidence>
<evidence type="ECO:0000313" key="2">
    <source>
        <dbReference type="EMBL" id="MFC6081141.1"/>
    </source>
</evidence>
<dbReference type="Gene3D" id="3.30.2270.10">
    <property type="entry name" value="Folate-binding superfamily"/>
    <property type="match status" value="1"/>
</dbReference>
<protein>
    <submittedName>
        <fullName evidence="2">Sarcosine oxidase subunit delta</fullName>
    </submittedName>
</protein>
<sequence length="106" mass="11652">MLLIPCPWCGPRDESEFAYGGQAGVAYPADPAGLTDEEWSRYLFYRDNPKGLFHERWSHSSGCRRWFTVTRDTLTNEILADDPLPASTGDDAGPRVPGIGHAGGAR</sequence>
<gene>
    <name evidence="2" type="ORF">ACFP1K_08225</name>
</gene>
<dbReference type="RefSeq" id="WP_380748646.1">
    <property type="nucleotide sequence ID" value="NZ_JBHSRF010000007.1"/>
</dbReference>
<evidence type="ECO:0000313" key="3">
    <source>
        <dbReference type="Proteomes" id="UP001596137"/>
    </source>
</evidence>
<feature type="region of interest" description="Disordered" evidence="1">
    <location>
        <begin position="80"/>
        <end position="106"/>
    </location>
</feature>
<comment type="caution">
    <text evidence="2">The sequence shown here is derived from an EMBL/GenBank/DDBJ whole genome shotgun (WGS) entry which is preliminary data.</text>
</comment>
<dbReference type="EMBL" id="JBHSRF010000007">
    <property type="protein sequence ID" value="MFC6081141.1"/>
    <property type="molecule type" value="Genomic_DNA"/>
</dbReference>
<keyword evidence="3" id="KW-1185">Reference proteome</keyword>
<dbReference type="NCBIfam" id="TIGR01374">
    <property type="entry name" value="soxD"/>
    <property type="match status" value="1"/>
</dbReference>
<organism evidence="2 3">
    <name type="scientific">Sphaerisporangium aureirubrum</name>
    <dbReference type="NCBI Taxonomy" id="1544736"/>
    <lineage>
        <taxon>Bacteria</taxon>
        <taxon>Bacillati</taxon>
        <taxon>Actinomycetota</taxon>
        <taxon>Actinomycetes</taxon>
        <taxon>Streptosporangiales</taxon>
        <taxon>Streptosporangiaceae</taxon>
        <taxon>Sphaerisporangium</taxon>
    </lineage>
</organism>
<dbReference type="InterPro" id="IPR006279">
    <property type="entry name" value="SoxD"/>
</dbReference>
<proteinExistence type="predicted"/>